<dbReference type="Gene3D" id="1.10.3720.10">
    <property type="entry name" value="MetI-like"/>
    <property type="match status" value="1"/>
</dbReference>
<dbReference type="InterPro" id="IPR011867">
    <property type="entry name" value="ModB_ABC"/>
</dbReference>
<evidence type="ECO:0000256" key="2">
    <source>
        <dbReference type="ARBA" id="ARBA00004651"/>
    </source>
</evidence>
<organism evidence="13 14">
    <name type="scientific">Simplicispira metamorpha</name>
    <dbReference type="NCBI Taxonomy" id="80881"/>
    <lineage>
        <taxon>Bacteria</taxon>
        <taxon>Pseudomonadati</taxon>
        <taxon>Pseudomonadota</taxon>
        <taxon>Betaproteobacteria</taxon>
        <taxon>Burkholderiales</taxon>
        <taxon>Comamonadaceae</taxon>
        <taxon>Simplicispira</taxon>
    </lineage>
</organism>
<evidence type="ECO:0000256" key="8">
    <source>
        <dbReference type="ARBA" id="ARBA00022989"/>
    </source>
</evidence>
<keyword evidence="5" id="KW-1003">Cell membrane</keyword>
<evidence type="ECO:0000256" key="10">
    <source>
        <dbReference type="RuleBase" id="RU363032"/>
    </source>
</evidence>
<evidence type="ECO:0000256" key="4">
    <source>
        <dbReference type="ARBA" id="ARBA00022448"/>
    </source>
</evidence>
<feature type="transmembrane region" description="Helical" evidence="10">
    <location>
        <begin position="139"/>
        <end position="169"/>
    </location>
</feature>
<evidence type="ECO:0000256" key="5">
    <source>
        <dbReference type="ARBA" id="ARBA00022475"/>
    </source>
</evidence>
<evidence type="ECO:0000259" key="12">
    <source>
        <dbReference type="PROSITE" id="PS50928"/>
    </source>
</evidence>
<protein>
    <recommendedName>
        <fullName evidence="11">Molybdenum transport system permease</fullName>
    </recommendedName>
</protein>
<evidence type="ECO:0000256" key="1">
    <source>
        <dbReference type="ARBA" id="ARBA00002949"/>
    </source>
</evidence>
<dbReference type="Pfam" id="PF00528">
    <property type="entry name" value="BPD_transp_1"/>
    <property type="match status" value="1"/>
</dbReference>
<dbReference type="EMBL" id="SLXH01000037">
    <property type="protein sequence ID" value="TCP12543.1"/>
    <property type="molecule type" value="Genomic_DNA"/>
</dbReference>
<comment type="subcellular location">
    <subcellularLocation>
        <location evidence="11">Cell inner membrane</location>
        <topology evidence="11">Multi-pass membrane protein</topology>
    </subcellularLocation>
    <subcellularLocation>
        <location evidence="2 10">Cell membrane</location>
        <topology evidence="2 10">Multi-pass membrane protein</topology>
    </subcellularLocation>
</comment>
<dbReference type="NCBIfam" id="TIGR02141">
    <property type="entry name" value="modB_ABC"/>
    <property type="match status" value="1"/>
</dbReference>
<feature type="transmembrane region" description="Helical" evidence="10">
    <location>
        <begin position="83"/>
        <end position="103"/>
    </location>
</feature>
<evidence type="ECO:0000256" key="6">
    <source>
        <dbReference type="ARBA" id="ARBA00022505"/>
    </source>
</evidence>
<evidence type="ECO:0000313" key="14">
    <source>
        <dbReference type="Proteomes" id="UP000295182"/>
    </source>
</evidence>
<dbReference type="PROSITE" id="PS50928">
    <property type="entry name" value="ABC_TM1"/>
    <property type="match status" value="1"/>
</dbReference>
<keyword evidence="9 10" id="KW-0472">Membrane</keyword>
<evidence type="ECO:0000256" key="7">
    <source>
        <dbReference type="ARBA" id="ARBA00022692"/>
    </source>
</evidence>
<dbReference type="CDD" id="cd06261">
    <property type="entry name" value="TM_PBP2"/>
    <property type="match status" value="1"/>
</dbReference>
<comment type="function">
    <text evidence="1 11">Part of the binding-protein-dependent transport system for molybdenum; probably responsible for the translocation of the substrate across the membrane.</text>
</comment>
<dbReference type="SUPFAM" id="SSF161098">
    <property type="entry name" value="MetI-like"/>
    <property type="match status" value="1"/>
</dbReference>
<comment type="caution">
    <text evidence="13">The sequence shown here is derived from an EMBL/GenBank/DDBJ whole genome shotgun (WGS) entry which is preliminary data.</text>
</comment>
<keyword evidence="4 10" id="KW-0813">Transport</keyword>
<dbReference type="PANTHER" id="PTHR30183">
    <property type="entry name" value="MOLYBDENUM TRANSPORT SYSTEM PERMEASE PROTEIN MODB"/>
    <property type="match status" value="1"/>
</dbReference>
<evidence type="ECO:0000313" key="13">
    <source>
        <dbReference type="EMBL" id="TCP12543.1"/>
    </source>
</evidence>
<dbReference type="AlphaFoldDB" id="A0A4R2MXK7"/>
<feature type="domain" description="ABC transmembrane type-1" evidence="12">
    <location>
        <begin position="6"/>
        <end position="210"/>
    </location>
</feature>
<reference evidence="13 14" key="1">
    <citation type="submission" date="2019-03" db="EMBL/GenBank/DDBJ databases">
        <title>Genomic Encyclopedia of Type Strains, Phase IV (KMG-IV): sequencing the most valuable type-strain genomes for metagenomic binning, comparative biology and taxonomic classification.</title>
        <authorList>
            <person name="Goeker M."/>
        </authorList>
    </citation>
    <scope>NUCLEOTIDE SEQUENCE [LARGE SCALE GENOMIC DNA]</scope>
    <source>
        <strain evidence="13 14">DSM 1837</strain>
    </source>
</reference>
<dbReference type="OrthoDB" id="9795403at2"/>
<accession>A0A4R2MXK7</accession>
<evidence type="ECO:0000256" key="11">
    <source>
        <dbReference type="RuleBase" id="RU365097"/>
    </source>
</evidence>
<dbReference type="Proteomes" id="UP000295182">
    <property type="component" value="Unassembled WGS sequence"/>
</dbReference>
<comment type="similarity">
    <text evidence="3 11">Belongs to the binding-protein-dependent transport system permease family. CysTW subfamily.</text>
</comment>
<keyword evidence="7 10" id="KW-0812">Transmembrane</keyword>
<proteinExistence type="inferred from homology"/>
<evidence type="ECO:0000256" key="9">
    <source>
        <dbReference type="ARBA" id="ARBA00023136"/>
    </source>
</evidence>
<evidence type="ECO:0000256" key="3">
    <source>
        <dbReference type="ARBA" id="ARBA00007069"/>
    </source>
</evidence>
<dbReference type="GO" id="GO:0005886">
    <property type="term" value="C:plasma membrane"/>
    <property type="evidence" value="ECO:0007669"/>
    <property type="project" value="UniProtKB-SubCell"/>
</dbReference>
<dbReference type="PANTHER" id="PTHR30183:SF8">
    <property type="entry name" value="MOLYBDENUM TRANSPORT SYSTEM PERMEASE"/>
    <property type="match status" value="1"/>
</dbReference>
<dbReference type="GO" id="GO:0015098">
    <property type="term" value="F:molybdate ion transmembrane transporter activity"/>
    <property type="evidence" value="ECO:0007669"/>
    <property type="project" value="UniProtKB-UniRule"/>
</dbReference>
<keyword evidence="14" id="KW-1185">Reference proteome</keyword>
<keyword evidence="8 10" id="KW-1133">Transmembrane helix</keyword>
<gene>
    <name evidence="13" type="ORF">EV674_13716</name>
</gene>
<dbReference type="InterPro" id="IPR035906">
    <property type="entry name" value="MetI-like_sf"/>
</dbReference>
<feature type="transmembrane region" description="Helical" evidence="10">
    <location>
        <begin position="189"/>
        <end position="210"/>
    </location>
</feature>
<dbReference type="InterPro" id="IPR000515">
    <property type="entry name" value="MetI-like"/>
</dbReference>
<feature type="transmembrane region" description="Helical" evidence="10">
    <location>
        <begin position="44"/>
        <end position="63"/>
    </location>
</feature>
<keyword evidence="6 11" id="KW-0500">Molybdenum</keyword>
<name>A0A4R2MXK7_9BURK</name>
<sequence>MDWPALWLSLQLSGLTVLLLLPAALFTARALAYRRFRGKSLIEALLAVPLVLPPTVVGYYLLVGLGGQSPLGRWVEQVSGHTLVFHFSGLLMASVIVNIPFAVQPMQRAFEAIPHEVRDAAACCGMSYWRTLWSVELPLAWPGVLTALVLTFSHTLGEFGVVLMVGGSIPGETKTIAIAIYDRVQAFDFAAAGQMSLLLLLFSVTVLALASGLGRRIGRRHGAPER</sequence>
<dbReference type="RefSeq" id="WP_119014572.1">
    <property type="nucleotide sequence ID" value="NZ_QXNC01000041.1"/>
</dbReference>
<feature type="transmembrane region" description="Helical" evidence="10">
    <location>
        <begin position="12"/>
        <end position="32"/>
    </location>
</feature>
<keyword evidence="11" id="KW-0997">Cell inner membrane</keyword>